<protein>
    <recommendedName>
        <fullName evidence="3">DUF3168 domain-containing protein</fullName>
    </recommendedName>
</protein>
<reference evidence="1 2" key="1">
    <citation type="submission" date="2020-08" db="EMBL/GenBank/DDBJ databases">
        <title>Genomic Encyclopedia of Type Strains, Phase IV (KMG-IV): sequencing the most valuable type-strain genomes for metagenomic binning, comparative biology and taxonomic classification.</title>
        <authorList>
            <person name="Goeker M."/>
        </authorList>
    </citation>
    <scope>NUCLEOTIDE SEQUENCE [LARGE SCALE GENOMIC DNA]</scope>
    <source>
        <strain evidence="1 2">DSM 15581</strain>
    </source>
</reference>
<accession>A0AAW3TNS9</accession>
<dbReference type="EMBL" id="JACIDB010000002">
    <property type="protein sequence ID" value="MBB3875308.1"/>
    <property type="molecule type" value="Genomic_DNA"/>
</dbReference>
<sequence length="135" mass="14902">MTIEEALTARLADSRDFAPMLAEHGGWSLRLINVPGLTLRIISDARPQHYKGFQSLRPTIVQADIWAERADTCAACRDRLIAFLVPAAVVGSVRFQRADVTGVRSGTDFDRTADPSSYRDALARASIDFLFLHNA</sequence>
<evidence type="ECO:0008006" key="3">
    <source>
        <dbReference type="Google" id="ProtNLM"/>
    </source>
</evidence>
<dbReference type="RefSeq" id="WP_147035321.1">
    <property type="nucleotide sequence ID" value="NZ_JACIDB010000002.1"/>
</dbReference>
<dbReference type="AlphaFoldDB" id="A0AAW3TNS9"/>
<dbReference type="Proteomes" id="UP000528945">
    <property type="component" value="Unassembled WGS sequence"/>
</dbReference>
<proteinExistence type="predicted"/>
<evidence type="ECO:0000313" key="2">
    <source>
        <dbReference type="Proteomes" id="UP000528945"/>
    </source>
</evidence>
<comment type="caution">
    <text evidence="1">The sequence shown here is derived from an EMBL/GenBank/DDBJ whole genome shotgun (WGS) entry which is preliminary data.</text>
</comment>
<gene>
    <name evidence="1" type="ORF">GGR47_001543</name>
</gene>
<keyword evidence="2" id="KW-1185">Reference proteome</keyword>
<name>A0AAW3TNS9_9SPHN</name>
<evidence type="ECO:0000313" key="1">
    <source>
        <dbReference type="EMBL" id="MBB3875308.1"/>
    </source>
</evidence>
<organism evidence="1 2">
    <name type="scientific">Sphingomonas aquatilis</name>
    <dbReference type="NCBI Taxonomy" id="93063"/>
    <lineage>
        <taxon>Bacteria</taxon>
        <taxon>Pseudomonadati</taxon>
        <taxon>Pseudomonadota</taxon>
        <taxon>Alphaproteobacteria</taxon>
        <taxon>Sphingomonadales</taxon>
        <taxon>Sphingomonadaceae</taxon>
        <taxon>Sphingomonas</taxon>
    </lineage>
</organism>